<dbReference type="SUPFAM" id="SSF56935">
    <property type="entry name" value="Porins"/>
    <property type="match status" value="1"/>
</dbReference>
<dbReference type="PANTHER" id="PTHR32552">
    <property type="entry name" value="FERRICHROME IRON RECEPTOR-RELATED"/>
    <property type="match status" value="1"/>
</dbReference>
<evidence type="ECO:0000256" key="1">
    <source>
        <dbReference type="ARBA" id="ARBA00004571"/>
    </source>
</evidence>
<keyword evidence="3 12" id="KW-1134">Transmembrane beta strand</keyword>
<reference evidence="18 19" key="1">
    <citation type="submission" date="2013-09" db="EMBL/GenBank/DDBJ databases">
        <title>Genome sequencing of Arenimonas composti.</title>
        <authorList>
            <person name="Chen F."/>
            <person name="Wang G."/>
        </authorList>
    </citation>
    <scope>NUCLEOTIDE SEQUENCE [LARGE SCALE GENOMIC DNA]</scope>
    <source>
        <strain evidence="18 19">TR7-09</strain>
    </source>
</reference>
<comment type="caution">
    <text evidence="18">The sequence shown here is derived from an EMBL/GenBank/DDBJ whole genome shotgun (WGS) entry which is preliminary data.</text>
</comment>
<dbReference type="STRING" id="1121013.GCA_000426365_00208"/>
<evidence type="ECO:0000256" key="12">
    <source>
        <dbReference type="PROSITE-ProRule" id="PRU01360"/>
    </source>
</evidence>
<evidence type="ECO:0000256" key="4">
    <source>
        <dbReference type="ARBA" id="ARBA00022496"/>
    </source>
</evidence>
<evidence type="ECO:0000313" key="19">
    <source>
        <dbReference type="Proteomes" id="UP000029391"/>
    </source>
</evidence>
<evidence type="ECO:0000256" key="13">
    <source>
        <dbReference type="PROSITE-ProRule" id="PRU10144"/>
    </source>
</evidence>
<evidence type="ECO:0000256" key="6">
    <source>
        <dbReference type="ARBA" id="ARBA00022729"/>
    </source>
</evidence>
<feature type="domain" description="TonB-dependent receptor plug" evidence="17">
    <location>
        <begin position="50"/>
        <end position="159"/>
    </location>
</feature>
<feature type="domain" description="TonB-dependent receptor-like beta-barrel" evidence="16">
    <location>
        <begin position="239"/>
        <end position="709"/>
    </location>
</feature>
<dbReference type="EMBL" id="AWXU01000030">
    <property type="protein sequence ID" value="KFN49802.1"/>
    <property type="molecule type" value="Genomic_DNA"/>
</dbReference>
<keyword evidence="2 12" id="KW-0813">Transport</keyword>
<keyword evidence="5 12" id="KW-0812">Transmembrane</keyword>
<evidence type="ECO:0000259" key="17">
    <source>
        <dbReference type="Pfam" id="PF07715"/>
    </source>
</evidence>
<evidence type="ECO:0000256" key="10">
    <source>
        <dbReference type="ARBA" id="ARBA00023136"/>
    </source>
</evidence>
<evidence type="ECO:0000256" key="11">
    <source>
        <dbReference type="ARBA" id="ARBA00023237"/>
    </source>
</evidence>
<evidence type="ECO:0000256" key="3">
    <source>
        <dbReference type="ARBA" id="ARBA00022452"/>
    </source>
</evidence>
<feature type="short sequence motif" description="TonB C-terminal box" evidence="13">
    <location>
        <begin position="729"/>
        <end position="746"/>
    </location>
</feature>
<organism evidence="18 19">
    <name type="scientific">Arenimonas composti TR7-09 = DSM 18010</name>
    <dbReference type="NCBI Taxonomy" id="1121013"/>
    <lineage>
        <taxon>Bacteria</taxon>
        <taxon>Pseudomonadati</taxon>
        <taxon>Pseudomonadota</taxon>
        <taxon>Gammaproteobacteria</taxon>
        <taxon>Lysobacterales</taxon>
        <taxon>Lysobacteraceae</taxon>
        <taxon>Arenimonas</taxon>
    </lineage>
</organism>
<comment type="similarity">
    <text evidence="12 14">Belongs to the TonB-dependent receptor family.</text>
</comment>
<evidence type="ECO:0000256" key="5">
    <source>
        <dbReference type="ARBA" id="ARBA00022692"/>
    </source>
</evidence>
<evidence type="ECO:0008006" key="20">
    <source>
        <dbReference type="Google" id="ProtNLM"/>
    </source>
</evidence>
<keyword evidence="4" id="KW-0410">Iron transport</keyword>
<dbReference type="Proteomes" id="UP000029391">
    <property type="component" value="Unassembled WGS sequence"/>
</dbReference>
<accession>A0A091BE34</accession>
<protein>
    <recommendedName>
        <fullName evidence="20">TonB-denpendent receptor</fullName>
    </recommendedName>
</protein>
<evidence type="ECO:0000256" key="8">
    <source>
        <dbReference type="ARBA" id="ARBA00023065"/>
    </source>
</evidence>
<feature type="signal peptide" evidence="15">
    <location>
        <begin position="1"/>
        <end position="23"/>
    </location>
</feature>
<dbReference type="InterPro" id="IPR010917">
    <property type="entry name" value="TonB_rcpt_CS"/>
</dbReference>
<dbReference type="InterPro" id="IPR036942">
    <property type="entry name" value="Beta-barrel_TonB_sf"/>
</dbReference>
<evidence type="ECO:0000256" key="7">
    <source>
        <dbReference type="ARBA" id="ARBA00023004"/>
    </source>
</evidence>
<dbReference type="PROSITE" id="PS01156">
    <property type="entry name" value="TONB_DEPENDENT_REC_2"/>
    <property type="match status" value="1"/>
</dbReference>
<feature type="chain" id="PRO_5001869636" description="TonB-denpendent receptor" evidence="15">
    <location>
        <begin position="24"/>
        <end position="746"/>
    </location>
</feature>
<dbReference type="Pfam" id="PF00593">
    <property type="entry name" value="TonB_dep_Rec_b-barrel"/>
    <property type="match status" value="1"/>
</dbReference>
<dbReference type="InterPro" id="IPR039426">
    <property type="entry name" value="TonB-dep_rcpt-like"/>
</dbReference>
<dbReference type="OrthoDB" id="127311at2"/>
<evidence type="ECO:0000256" key="14">
    <source>
        <dbReference type="RuleBase" id="RU003357"/>
    </source>
</evidence>
<dbReference type="PROSITE" id="PS52016">
    <property type="entry name" value="TONB_DEPENDENT_REC_3"/>
    <property type="match status" value="1"/>
</dbReference>
<dbReference type="Gene3D" id="2.40.170.20">
    <property type="entry name" value="TonB-dependent receptor, beta-barrel domain"/>
    <property type="match status" value="1"/>
</dbReference>
<dbReference type="PANTHER" id="PTHR32552:SF81">
    <property type="entry name" value="TONB-DEPENDENT OUTER MEMBRANE RECEPTOR"/>
    <property type="match status" value="1"/>
</dbReference>
<sequence length="746" mass="82471">MKRNHLSRAIALSLSLASLGVAAQEAPRPADEATMLDEVEVTARRRTESLQDVPVAVSAFGENALRDLQATSVEGLQGAVPNMNIVQGRGSSNSVNVFIRGIGQPDALQTFDPGVGMYVDDVYYSRINGALFTLFDVAQVEVLRGPQGTLYGRNSTGGAIKLTTKNPFDDAGGAVEATVGEFGRRDGRAYFGQAFSDTVAFSLAAASTHMDGYVEDPVTGIDYNGEDTNAIRAKLMFRPSDDLSVTFSVDWTDQDNALTLGRPTAPLYATDFLFGQVLLMPAPTGVYDFRSRTSFAPDQGQEMTHKGFSAHVDWTLSDTWRFKSISAWRSLETASFIDIDGSQFQLGDVLVAIDQDQFSQEFQFQYDNGDDLQAVFGLYYLRENVPSHQEAYADDFLRWGGVPLTFLRTIDDDLENTSLAAFAHMSWEFAPSWNLSAGLRWSRDQKDYWRTTSTFSNLALLAADPQLEFEIDDSWSAWTPSLSLEKHFSDEVMAYFSANRGYKAGGFNGRANSATEISTFDPEYVWTYELGLKMQSADGRLRGNIAAFHSAYRDFQARVSEVQNPGAPIPTFAFPVLNAAELTINGIEFEGSALLGESTLLSTQLGWMSAGYDRFDDPRVAVDPTLASLHDHVPFSPDFTARIALQHGFDFANGSRLTVGGDVSHRSAVSLTVDNRPNLRQSAYTLFGLWGAWSSPEQRWEVRGGVRNLSDEVYMTEGQEFSSIGNIQTAYYGMPRNWYLSVRYNF</sequence>
<gene>
    <name evidence="18" type="ORF">P873_09610</name>
</gene>
<proteinExistence type="inferred from homology"/>
<keyword evidence="9 14" id="KW-0798">TonB box</keyword>
<name>A0A091BE34_9GAMM</name>
<dbReference type="GO" id="GO:0009279">
    <property type="term" value="C:cell outer membrane"/>
    <property type="evidence" value="ECO:0007669"/>
    <property type="project" value="UniProtKB-SubCell"/>
</dbReference>
<dbReference type="RefSeq" id="WP_026815772.1">
    <property type="nucleotide sequence ID" value="NZ_AUFF01000001.1"/>
</dbReference>
<dbReference type="GO" id="GO:0006826">
    <property type="term" value="P:iron ion transport"/>
    <property type="evidence" value="ECO:0007669"/>
    <property type="project" value="UniProtKB-KW"/>
</dbReference>
<keyword evidence="6 15" id="KW-0732">Signal</keyword>
<evidence type="ECO:0000259" key="16">
    <source>
        <dbReference type="Pfam" id="PF00593"/>
    </source>
</evidence>
<evidence type="ECO:0000256" key="2">
    <source>
        <dbReference type="ARBA" id="ARBA00022448"/>
    </source>
</evidence>
<keyword evidence="8" id="KW-0406">Ion transport</keyword>
<dbReference type="eggNOG" id="COG4774">
    <property type="taxonomic scope" value="Bacteria"/>
</dbReference>
<keyword evidence="19" id="KW-1185">Reference proteome</keyword>
<dbReference type="AlphaFoldDB" id="A0A091BE34"/>
<dbReference type="Pfam" id="PF07715">
    <property type="entry name" value="Plug"/>
    <property type="match status" value="1"/>
</dbReference>
<dbReference type="InterPro" id="IPR012910">
    <property type="entry name" value="Plug_dom"/>
</dbReference>
<comment type="subcellular location">
    <subcellularLocation>
        <location evidence="1 12">Cell outer membrane</location>
        <topology evidence="1 12">Multi-pass membrane protein</topology>
    </subcellularLocation>
</comment>
<keyword evidence="7" id="KW-0408">Iron</keyword>
<dbReference type="CDD" id="cd01347">
    <property type="entry name" value="ligand_gated_channel"/>
    <property type="match status" value="1"/>
</dbReference>
<keyword evidence="10 12" id="KW-0472">Membrane</keyword>
<keyword evidence="11 12" id="KW-0998">Cell outer membrane</keyword>
<evidence type="ECO:0000256" key="9">
    <source>
        <dbReference type="ARBA" id="ARBA00023077"/>
    </source>
</evidence>
<evidence type="ECO:0000256" key="15">
    <source>
        <dbReference type="SAM" id="SignalP"/>
    </source>
</evidence>
<dbReference type="InterPro" id="IPR000531">
    <property type="entry name" value="Beta-barrel_TonB"/>
</dbReference>
<evidence type="ECO:0000313" key="18">
    <source>
        <dbReference type="EMBL" id="KFN49802.1"/>
    </source>
</evidence>